<evidence type="ECO:0000313" key="4">
    <source>
        <dbReference type="EMBL" id="CEM63352.1"/>
    </source>
</evidence>
<dbReference type="EMBL" id="CDNC01000050">
    <property type="protein sequence ID" value="CEM63352.1"/>
    <property type="molecule type" value="Genomic_DNA"/>
</dbReference>
<evidence type="ECO:0000259" key="3">
    <source>
        <dbReference type="PROSITE" id="PS51000"/>
    </source>
</evidence>
<dbReference type="PROSITE" id="PS51000">
    <property type="entry name" value="HTH_DEOR_2"/>
    <property type="match status" value="1"/>
</dbReference>
<proteinExistence type="predicted"/>
<accession>A0A0B7H0D7</accession>
<dbReference type="SMART" id="SM01134">
    <property type="entry name" value="DeoRC"/>
    <property type="match status" value="1"/>
</dbReference>
<keyword evidence="2" id="KW-0804">Transcription</keyword>
<dbReference type="EMBL" id="CP042817">
    <property type="protein sequence ID" value="QEJ99332.1"/>
    <property type="molecule type" value="Genomic_DNA"/>
</dbReference>
<dbReference type="AlphaFoldDB" id="A0A0B7H0D7"/>
<protein>
    <submittedName>
        <fullName evidence="5">DeoR/GlpR transcriptional regulator</fullName>
    </submittedName>
    <submittedName>
        <fullName evidence="4">Transcriptional regulator, DeoR family</fullName>
    </submittedName>
</protein>
<reference evidence="4" key="2">
    <citation type="submission" date="2015-01" db="EMBL/GenBank/DDBJ databases">
        <authorList>
            <person name="Xiang T."/>
            <person name="Song Y."/>
            <person name="Huang L."/>
            <person name="Wang B."/>
            <person name="Wu P."/>
        </authorList>
    </citation>
    <scope>NUCLEOTIDE SEQUENCE [LARGE SCALE GENOMIC DNA]</scope>
    <source>
        <strain evidence="4">V1</strain>
    </source>
</reference>
<dbReference type="Proteomes" id="UP000323594">
    <property type="component" value="Chromosome"/>
</dbReference>
<dbReference type="OrthoDB" id="9797223at2"/>
<dbReference type="PANTHER" id="PTHR30363:SF44">
    <property type="entry name" value="AGA OPERON TRANSCRIPTIONAL REPRESSOR-RELATED"/>
    <property type="match status" value="1"/>
</dbReference>
<dbReference type="SMART" id="SM00420">
    <property type="entry name" value="HTH_DEOR"/>
    <property type="match status" value="1"/>
</dbReference>
<dbReference type="InterPro" id="IPR037171">
    <property type="entry name" value="NagB/RpiA_transferase-like"/>
</dbReference>
<dbReference type="InterPro" id="IPR014036">
    <property type="entry name" value="DeoR-like_C"/>
</dbReference>
<organism evidence="4 6">
    <name type="scientific">Treponema phagedenis</name>
    <dbReference type="NCBI Taxonomy" id="162"/>
    <lineage>
        <taxon>Bacteria</taxon>
        <taxon>Pseudomonadati</taxon>
        <taxon>Spirochaetota</taxon>
        <taxon>Spirochaetia</taxon>
        <taxon>Spirochaetales</taxon>
        <taxon>Treponemataceae</taxon>
        <taxon>Treponema</taxon>
    </lineage>
</organism>
<dbReference type="Proteomes" id="UP000042527">
    <property type="component" value="Unassembled WGS sequence"/>
</dbReference>
<dbReference type="InterPro" id="IPR050313">
    <property type="entry name" value="Carb_Metab_HTH_regulators"/>
</dbReference>
<reference evidence="5 7" key="3">
    <citation type="submission" date="2019-08" db="EMBL/GenBank/DDBJ databases">
        <authorList>
            <person name="Kuhnert P."/>
        </authorList>
    </citation>
    <scope>NUCLEOTIDE SEQUENCE [LARGE SCALE GENOMIC DNA]</scope>
    <source>
        <strain evidence="5 7">B36.5</strain>
    </source>
</reference>
<dbReference type="SUPFAM" id="SSF100950">
    <property type="entry name" value="NagB/RpiA/CoA transferase-like"/>
    <property type="match status" value="1"/>
</dbReference>
<keyword evidence="6" id="KW-1185">Reference proteome</keyword>
<sequence length="250" mass="28441">MEERRNKIITFVNEHGNITFNELKENFPHVSEMTLRTDLKVLDKEQRLVRIHGGARSLDKVVGNDDFLKKRFIQNTKAKKIIAKKALEFIESNTTIFLDSGSTTTMLAHILEDKPNIFVTSGLTCAIEIARLERAKVVLSGGNINRHSLSVNGIEGIRYIEKINFDIAFIGVTRYSKETSFTCESLEDAELKQTVIKKSRKVIVLMDSSKINQRGTYTICNHNEVDIVISDNELPEALKHEFRNRGIAVY</sequence>
<feature type="domain" description="HTH deoR-type" evidence="3">
    <location>
        <begin position="1"/>
        <end position="57"/>
    </location>
</feature>
<dbReference type="RefSeq" id="WP_024752709.1">
    <property type="nucleotide sequence ID" value="NZ_CDNC01000050.1"/>
</dbReference>
<dbReference type="Pfam" id="PF08220">
    <property type="entry name" value="HTH_DeoR"/>
    <property type="match status" value="1"/>
</dbReference>
<dbReference type="SUPFAM" id="SSF46785">
    <property type="entry name" value="Winged helix' DNA-binding domain"/>
    <property type="match status" value="1"/>
</dbReference>
<evidence type="ECO:0000313" key="7">
    <source>
        <dbReference type="Proteomes" id="UP000323594"/>
    </source>
</evidence>
<dbReference type="GeneID" id="57754504"/>
<evidence type="ECO:0000256" key="2">
    <source>
        <dbReference type="ARBA" id="ARBA00023163"/>
    </source>
</evidence>
<name>A0A0B7H0D7_TREPH</name>
<dbReference type="InterPro" id="IPR036390">
    <property type="entry name" value="WH_DNA-bd_sf"/>
</dbReference>
<dbReference type="GO" id="GO:0003700">
    <property type="term" value="F:DNA-binding transcription factor activity"/>
    <property type="evidence" value="ECO:0007669"/>
    <property type="project" value="InterPro"/>
</dbReference>
<dbReference type="PANTHER" id="PTHR30363">
    <property type="entry name" value="HTH-TYPE TRANSCRIPTIONAL REGULATOR SRLR-RELATED"/>
    <property type="match status" value="1"/>
</dbReference>
<gene>
    <name evidence="5" type="ORF">FUT82_15945</name>
    <name evidence="4" type="ORF">TPHV1_80105</name>
</gene>
<evidence type="ECO:0000256" key="1">
    <source>
        <dbReference type="ARBA" id="ARBA00023015"/>
    </source>
</evidence>
<evidence type="ECO:0000313" key="6">
    <source>
        <dbReference type="Proteomes" id="UP000042527"/>
    </source>
</evidence>
<keyword evidence="1" id="KW-0805">Transcription regulation</keyword>
<evidence type="ECO:0000313" key="5">
    <source>
        <dbReference type="EMBL" id="QEJ99332.1"/>
    </source>
</evidence>
<dbReference type="InterPro" id="IPR001034">
    <property type="entry name" value="DeoR_HTH"/>
</dbReference>
<dbReference type="Gene3D" id="3.40.50.1360">
    <property type="match status" value="1"/>
</dbReference>
<reference evidence="6" key="1">
    <citation type="submission" date="2015-01" db="EMBL/GenBank/DDBJ databases">
        <authorList>
            <person name="Manzoor Shahid"/>
            <person name="Zubair Saima"/>
        </authorList>
    </citation>
    <scope>NUCLEOTIDE SEQUENCE [LARGE SCALE GENOMIC DNA]</scope>
    <source>
        <strain evidence="6">V1</strain>
    </source>
</reference>
<dbReference type="Pfam" id="PF00455">
    <property type="entry name" value="DeoRC"/>
    <property type="match status" value="1"/>
</dbReference>